<evidence type="ECO:0000256" key="2">
    <source>
        <dbReference type="ARBA" id="ARBA00013275"/>
    </source>
</evidence>
<evidence type="ECO:0000256" key="4">
    <source>
        <dbReference type="ARBA" id="ARBA00022741"/>
    </source>
</evidence>
<keyword evidence="12" id="KW-1185">Reference proteome</keyword>
<dbReference type="InterPro" id="IPR032387">
    <property type="entry name" value="ACAS_N"/>
</dbReference>
<dbReference type="InterPro" id="IPR045851">
    <property type="entry name" value="AMP-bd_C_sf"/>
</dbReference>
<keyword evidence="5" id="KW-0067">ATP-binding</keyword>
<dbReference type="InterPro" id="IPR042099">
    <property type="entry name" value="ANL_N_sf"/>
</dbReference>
<dbReference type="EC" id="6.2.1.1" evidence="2"/>
<evidence type="ECO:0000313" key="12">
    <source>
        <dbReference type="Proteomes" id="UP001144036"/>
    </source>
</evidence>
<accession>A0ABT4SKJ5</accession>
<feature type="domain" description="AMP-binding enzyme C-terminal" evidence="9">
    <location>
        <begin position="539"/>
        <end position="616"/>
    </location>
</feature>
<evidence type="ECO:0000256" key="6">
    <source>
        <dbReference type="ARBA" id="ARBA00022990"/>
    </source>
</evidence>
<evidence type="ECO:0000256" key="3">
    <source>
        <dbReference type="ARBA" id="ARBA00022598"/>
    </source>
</evidence>
<dbReference type="InterPro" id="IPR000873">
    <property type="entry name" value="AMP-dep_synth/lig_dom"/>
</dbReference>
<dbReference type="InterPro" id="IPR025110">
    <property type="entry name" value="AMP-bd_C"/>
</dbReference>
<comment type="caution">
    <text evidence="11">The sequence shown here is derived from an EMBL/GenBank/DDBJ whole genome shotgun (WGS) entry which is preliminary data.</text>
</comment>
<keyword evidence="6" id="KW-0007">Acetylation</keyword>
<dbReference type="Pfam" id="PF00501">
    <property type="entry name" value="AMP-binding"/>
    <property type="match status" value="1"/>
</dbReference>
<dbReference type="Pfam" id="PF16177">
    <property type="entry name" value="ACAS_N"/>
    <property type="match status" value="1"/>
</dbReference>
<feature type="domain" description="AMP-dependent synthetase/ligase" evidence="8">
    <location>
        <begin position="102"/>
        <end position="486"/>
    </location>
</feature>
<dbReference type="Gene3D" id="3.40.50.12780">
    <property type="entry name" value="N-terminal domain of ligase-like"/>
    <property type="match status" value="1"/>
</dbReference>
<dbReference type="PROSITE" id="PS00455">
    <property type="entry name" value="AMP_BINDING"/>
    <property type="match status" value="1"/>
</dbReference>
<organism evidence="11 12">
    <name type="scientific">Nonomuraea corallina</name>
    <dbReference type="NCBI Taxonomy" id="2989783"/>
    <lineage>
        <taxon>Bacteria</taxon>
        <taxon>Bacillati</taxon>
        <taxon>Actinomycetota</taxon>
        <taxon>Actinomycetes</taxon>
        <taxon>Streptosporangiales</taxon>
        <taxon>Streptosporangiaceae</taxon>
        <taxon>Nonomuraea</taxon>
    </lineage>
</organism>
<evidence type="ECO:0000256" key="1">
    <source>
        <dbReference type="ARBA" id="ARBA00006432"/>
    </source>
</evidence>
<dbReference type="PANTHER" id="PTHR24095">
    <property type="entry name" value="ACETYL-COENZYME A SYNTHETASE"/>
    <property type="match status" value="1"/>
</dbReference>
<protein>
    <recommendedName>
        <fullName evidence="2">acetate--CoA ligase</fullName>
        <ecNumber evidence="2">6.2.1.1</ecNumber>
    </recommendedName>
</protein>
<comment type="similarity">
    <text evidence="1">Belongs to the ATP-dependent AMP-binding enzyme family.</text>
</comment>
<name>A0ABT4SKJ5_9ACTN</name>
<keyword evidence="3" id="KW-0436">Ligase</keyword>
<proteinExistence type="inferred from homology"/>
<dbReference type="Gene3D" id="3.30.300.30">
    <property type="match status" value="1"/>
</dbReference>
<gene>
    <name evidence="11" type="ORF">OUY22_30400</name>
</gene>
<sequence>MNVDELNRLPIAWEPDPAAFPGTPLGRMAARHGLTSVDEVAARAAADPEWFWAAAADDVGLRWRRPYERVLDLSDGPAFPHWFKGGGLNWADYAVDRWIDEGRGGAEAIVWEGDDGAVRTLTYAELKELIDRAAAVFAARGVGVGDVVALFLPMVPEAAVVMLAAAKIGAVVAPFFSGFGPAPVRERLLDSGAKLMVTADGFERRGKLVPLKETADEAAAGVTGLRTVLVVRRLGRDLSLVPGRDEWWDEATAAAEPMTETPVFDAETPCVLLYSSGSTGRPKGCLHTHAGLPFKFAQEARHGFGMDVGERLMWVTDMGWVMGAYVVTAALTNGGTAVLYEGTPDHPTPDRLWSVVERHRVTALGVSPTLIRVLAGLGDRWPDAHELPDLRVICSTGEPWNLEPWWWCFRHVGKGRTPIVNMSGGTECGASIVSGSVHRPIKPAGFSAPSLGMAADVFDPDGRSVRGQVGELVVRAPWPGMTKGLWDGPERYLSTYWSRFPGNWQQGDFAYVDPDGHWFLLGRSDDTIMLAGKRVGPAEIESLLVDDPAVVEAAAVGVPDDLKGESLVCFVVLTGDADPAEVLPRLEESIVAREGKATRPKAVHAVSALPKTRNGKVMRRVARAVYIGADPGDVTALESREPLTGFPRRDDVRPGHA</sequence>
<evidence type="ECO:0000259" key="9">
    <source>
        <dbReference type="Pfam" id="PF13193"/>
    </source>
</evidence>
<evidence type="ECO:0000256" key="7">
    <source>
        <dbReference type="SAM" id="MobiDB-lite"/>
    </source>
</evidence>
<dbReference type="Proteomes" id="UP001144036">
    <property type="component" value="Unassembled WGS sequence"/>
</dbReference>
<feature type="compositionally biased region" description="Basic and acidic residues" evidence="7">
    <location>
        <begin position="647"/>
        <end position="657"/>
    </location>
</feature>
<feature type="domain" description="Acetyl-coenzyme A synthetase N-terminal" evidence="10">
    <location>
        <begin position="39"/>
        <end position="91"/>
    </location>
</feature>
<dbReference type="RefSeq" id="WP_270158639.1">
    <property type="nucleotide sequence ID" value="NZ_JAPNNL010000175.1"/>
</dbReference>
<dbReference type="Pfam" id="PF13193">
    <property type="entry name" value="AMP-binding_C"/>
    <property type="match status" value="1"/>
</dbReference>
<dbReference type="InterPro" id="IPR020845">
    <property type="entry name" value="AMP-binding_CS"/>
</dbReference>
<keyword evidence="4" id="KW-0547">Nucleotide-binding</keyword>
<dbReference type="PANTHER" id="PTHR24095:SF14">
    <property type="entry name" value="ACETYL-COENZYME A SYNTHETASE 1"/>
    <property type="match status" value="1"/>
</dbReference>
<dbReference type="EMBL" id="JAPNNL010000175">
    <property type="protein sequence ID" value="MDA0637741.1"/>
    <property type="molecule type" value="Genomic_DNA"/>
</dbReference>
<evidence type="ECO:0000313" key="11">
    <source>
        <dbReference type="EMBL" id="MDA0637741.1"/>
    </source>
</evidence>
<reference evidence="11" key="1">
    <citation type="submission" date="2022-11" db="EMBL/GenBank/DDBJ databases">
        <title>Nonomuraea corallina sp. nov., a new species of the genus Nonomuraea isolated from sea side sediment in Thai sea.</title>
        <authorList>
            <person name="Ngamcharungchit C."/>
            <person name="Matsumoto A."/>
            <person name="Suriyachadkun C."/>
            <person name="Panbangred W."/>
            <person name="Inahashi Y."/>
            <person name="Intra B."/>
        </authorList>
    </citation>
    <scope>NUCLEOTIDE SEQUENCE</scope>
    <source>
        <strain evidence="11">MCN248</strain>
    </source>
</reference>
<feature type="region of interest" description="Disordered" evidence="7">
    <location>
        <begin position="638"/>
        <end position="657"/>
    </location>
</feature>
<evidence type="ECO:0000259" key="8">
    <source>
        <dbReference type="Pfam" id="PF00501"/>
    </source>
</evidence>
<dbReference type="SUPFAM" id="SSF56801">
    <property type="entry name" value="Acetyl-CoA synthetase-like"/>
    <property type="match status" value="1"/>
</dbReference>
<evidence type="ECO:0000256" key="5">
    <source>
        <dbReference type="ARBA" id="ARBA00022840"/>
    </source>
</evidence>
<evidence type="ECO:0000259" key="10">
    <source>
        <dbReference type="Pfam" id="PF16177"/>
    </source>
</evidence>